<dbReference type="InterPro" id="IPR022383">
    <property type="entry name" value="Lactate/malate_DH_C"/>
</dbReference>
<organism evidence="7 8">
    <name type="scientific">Eubacterium pyruvativorans</name>
    <dbReference type="NCBI Taxonomy" id="155865"/>
    <lineage>
        <taxon>Bacteria</taxon>
        <taxon>Bacillati</taxon>
        <taxon>Bacillota</taxon>
        <taxon>Clostridia</taxon>
        <taxon>Eubacteriales</taxon>
        <taxon>Eubacteriaceae</taxon>
        <taxon>Eubacterium</taxon>
    </lineage>
</organism>
<dbReference type="PROSITE" id="PS50006">
    <property type="entry name" value="FHA_DOMAIN"/>
    <property type="match status" value="1"/>
</dbReference>
<dbReference type="CDD" id="cd05291">
    <property type="entry name" value="HicDH_like"/>
    <property type="match status" value="1"/>
</dbReference>
<dbReference type="STRING" id="155865.SAMN05216515_12811"/>
<evidence type="ECO:0000256" key="3">
    <source>
        <dbReference type="PIRSR" id="PIRSR000102-2"/>
    </source>
</evidence>
<feature type="binding site" evidence="3">
    <location>
        <position position="151"/>
    </location>
    <ligand>
        <name>substrate</name>
    </ligand>
</feature>
<feature type="binding site" evidence="4">
    <location>
        <begin position="38"/>
        <end position="43"/>
    </location>
    <ligand>
        <name>NAD(+)</name>
        <dbReference type="ChEBI" id="CHEBI:57540"/>
    </ligand>
</feature>
<feature type="active site" description="Proton acceptor" evidence="2">
    <location>
        <position position="206"/>
    </location>
</feature>
<gene>
    <name evidence="7" type="ORF">SAMN05216508_1255</name>
</gene>
<feature type="binding site" evidence="3">
    <location>
        <position position="115"/>
    </location>
    <ligand>
        <name>substrate</name>
    </ligand>
</feature>
<dbReference type="PIRSF" id="PIRSF000102">
    <property type="entry name" value="Lac_mal_DH"/>
    <property type="match status" value="1"/>
</dbReference>
<dbReference type="PANTHER" id="PTHR43128:SF31">
    <property type="entry name" value="L-LACTATE DEHYDROGENASE"/>
    <property type="match status" value="1"/>
</dbReference>
<dbReference type="PANTHER" id="PTHR43128">
    <property type="entry name" value="L-2-HYDROXYCARBOXYLATE DEHYDROGENASE (NAD(P)(+))"/>
    <property type="match status" value="1"/>
</dbReference>
<keyword evidence="8" id="KW-1185">Reference proteome</keyword>
<feature type="binding site" evidence="4">
    <location>
        <begin position="149"/>
        <end position="151"/>
    </location>
    <ligand>
        <name>NAD(+)</name>
        <dbReference type="ChEBI" id="CHEBI:57540"/>
    </ligand>
</feature>
<evidence type="ECO:0000256" key="4">
    <source>
        <dbReference type="PIRSR" id="PIRSR000102-3"/>
    </source>
</evidence>
<feature type="binding site" evidence="4">
    <location>
        <position position="63"/>
    </location>
    <ligand>
        <name>NAD(+)</name>
        <dbReference type="ChEBI" id="CHEBI:57540"/>
    </ligand>
</feature>
<evidence type="ECO:0000256" key="1">
    <source>
        <dbReference type="ARBA" id="ARBA00006054"/>
    </source>
</evidence>
<dbReference type="InterPro" id="IPR036291">
    <property type="entry name" value="NAD(P)-bd_dom_sf"/>
</dbReference>
<evidence type="ECO:0000256" key="5">
    <source>
        <dbReference type="RuleBase" id="RU003369"/>
    </source>
</evidence>
<comment type="similarity">
    <text evidence="1">Belongs to the LDH/MDH superfamily. LDH family.</text>
</comment>
<dbReference type="InterPro" id="IPR001236">
    <property type="entry name" value="Lactate/malate_DH_N"/>
</dbReference>
<evidence type="ECO:0000313" key="8">
    <source>
        <dbReference type="Proteomes" id="UP000198817"/>
    </source>
</evidence>
<dbReference type="PRINTS" id="PR00086">
    <property type="entry name" value="LLDHDRGNASE"/>
</dbReference>
<name>A0A1I7HVT7_9FIRM</name>
<protein>
    <submittedName>
        <fullName evidence="7">L-lactate dehydrogenase</fullName>
    </submittedName>
</protein>
<dbReference type="Pfam" id="PF02866">
    <property type="entry name" value="Ldh_1_C"/>
    <property type="match status" value="1"/>
</dbReference>
<dbReference type="InterPro" id="IPR015955">
    <property type="entry name" value="Lactate_DH/Glyco_Ohase_4_C"/>
</dbReference>
<keyword evidence="4" id="KW-0520">NAD</keyword>
<feature type="binding site" evidence="3">
    <location>
        <position position="119"/>
    </location>
    <ligand>
        <name>substrate</name>
    </ligand>
</feature>
<dbReference type="Pfam" id="PF00056">
    <property type="entry name" value="Ldh_1_N"/>
    <property type="match status" value="1"/>
</dbReference>
<dbReference type="SUPFAM" id="SSF56327">
    <property type="entry name" value="LDH C-terminal domain-like"/>
    <property type="match status" value="1"/>
</dbReference>
<feature type="domain" description="FHA" evidence="6">
    <location>
        <begin position="89"/>
        <end position="148"/>
    </location>
</feature>
<dbReference type="GO" id="GO:0006089">
    <property type="term" value="P:lactate metabolic process"/>
    <property type="evidence" value="ECO:0007669"/>
    <property type="project" value="TreeGrafter"/>
</dbReference>
<evidence type="ECO:0000256" key="2">
    <source>
        <dbReference type="PIRSR" id="PIRSR000102-1"/>
    </source>
</evidence>
<keyword evidence="5" id="KW-0560">Oxidoreductase</keyword>
<dbReference type="SUPFAM" id="SSF51735">
    <property type="entry name" value="NAD(P)-binding Rossmann-fold domains"/>
    <property type="match status" value="1"/>
</dbReference>
<evidence type="ECO:0000259" key="6">
    <source>
        <dbReference type="PROSITE" id="PS50006"/>
    </source>
</evidence>
<feature type="binding site" evidence="3">
    <location>
        <position position="182"/>
    </location>
    <ligand>
        <name>substrate</name>
    </ligand>
</feature>
<proteinExistence type="inferred from homology"/>
<dbReference type="EMBL" id="FPBT01000025">
    <property type="protein sequence ID" value="SFU64719.1"/>
    <property type="molecule type" value="Genomic_DNA"/>
</dbReference>
<accession>A0A1I7HVT7</accession>
<dbReference type="Gene3D" id="3.40.50.720">
    <property type="entry name" value="NAD(P)-binding Rossmann-like Domain"/>
    <property type="match status" value="1"/>
</dbReference>
<dbReference type="AlphaFoldDB" id="A0A1I7HVT7"/>
<dbReference type="GO" id="GO:0004459">
    <property type="term" value="F:L-lactate dehydrogenase (NAD+) activity"/>
    <property type="evidence" value="ECO:0007669"/>
    <property type="project" value="TreeGrafter"/>
</dbReference>
<sequence>MYADEIIVIRPAVRDGSGISGAKREEFKMKTRKAGIIGLGHVGAHVLSALVTQAIADEIVLIDINRAKAECECRDIRDSIVYMPHRVRVTVGDYPDLKDCDIVVNASGDILSLARSHDRVKEMEFTVPAAKGFLPKVKASGFNGIFLNISNPCDIVTAEIAKGLGLPKGHVFGTGTGLDSARLIAHLAETTGVDHKSITAYMIGEHGNAQFAPWSVVSFGANKLSELAEKDERFRFDHEEMVQEVIEGAWTVFNGKNCTEYAIAATAARIIRAVLHDEKVILPVSAPLEGEYGVTDTFAGVPAVIGKDGCEEVVELPLTEEEKKHFQECCDGIRENIRIADSL</sequence>
<dbReference type="Proteomes" id="UP000198817">
    <property type="component" value="Unassembled WGS sequence"/>
</dbReference>
<dbReference type="InterPro" id="IPR001557">
    <property type="entry name" value="L-lactate/malate_DH"/>
</dbReference>
<dbReference type="InterPro" id="IPR000253">
    <property type="entry name" value="FHA_dom"/>
</dbReference>
<evidence type="ECO:0000313" key="7">
    <source>
        <dbReference type="EMBL" id="SFU64719.1"/>
    </source>
</evidence>
<dbReference type="Gene3D" id="3.90.110.10">
    <property type="entry name" value="Lactate dehydrogenase/glycoside hydrolase, family 4, C-terminal"/>
    <property type="match status" value="1"/>
</dbReference>
<reference evidence="7 8" key="1">
    <citation type="submission" date="2016-10" db="EMBL/GenBank/DDBJ databases">
        <authorList>
            <person name="de Groot N.N."/>
        </authorList>
    </citation>
    <scope>NUCLEOTIDE SEQUENCE [LARGE SCALE GENOMIC DNA]</scope>
    <source>
        <strain evidence="7 8">KHGC13</strain>
    </source>
</reference>